<evidence type="ECO:0008006" key="3">
    <source>
        <dbReference type="Google" id="ProtNLM"/>
    </source>
</evidence>
<protein>
    <recommendedName>
        <fullName evidence="3">Addiction module toxin, HicA family</fullName>
    </recommendedName>
</protein>
<reference evidence="1 2" key="1">
    <citation type="submission" date="2016-03" db="EMBL/GenBank/DDBJ databases">
        <title>Chemosynthetic sulphur-oxidizing symbionts of marine invertebrate animals are capable of nitrogen fixation.</title>
        <authorList>
            <person name="Petersen J.M."/>
            <person name="Kemper A."/>
            <person name="Gruber-Vodicka H."/>
            <person name="Cardini U."/>
            <person name="Geest Mvander."/>
            <person name="Kleiner M."/>
            <person name="Bulgheresi S."/>
            <person name="Fussmann M."/>
            <person name="Herbold C."/>
            <person name="Seah B.K.B."/>
            <person name="Antony C.Paul."/>
            <person name="Liu D."/>
            <person name="Belitz A."/>
            <person name="Weber M."/>
        </authorList>
    </citation>
    <scope>NUCLEOTIDE SEQUENCE [LARGE SCALE GENOMIC DNA]</scope>
    <source>
        <strain evidence="1">G_D</strain>
    </source>
</reference>
<dbReference type="STRING" id="1818881.A3196_12870"/>
<dbReference type="EMBL" id="LVJZ01000003">
    <property type="protein sequence ID" value="ODB97570.1"/>
    <property type="molecule type" value="Genomic_DNA"/>
</dbReference>
<accession>A0A1E2US87</accession>
<proteinExistence type="predicted"/>
<name>A0A1E2US87_9GAMM</name>
<evidence type="ECO:0000313" key="2">
    <source>
        <dbReference type="Proteomes" id="UP000094849"/>
    </source>
</evidence>
<dbReference type="AlphaFoldDB" id="A0A1E2US87"/>
<dbReference type="Proteomes" id="UP000094849">
    <property type="component" value="Unassembled WGS sequence"/>
</dbReference>
<dbReference type="SUPFAM" id="SSF54786">
    <property type="entry name" value="YcfA/nrd intein domain"/>
    <property type="match status" value="1"/>
</dbReference>
<dbReference type="RefSeq" id="WP_069014733.1">
    <property type="nucleotide sequence ID" value="NZ_LVJZ01000003.1"/>
</dbReference>
<comment type="caution">
    <text evidence="1">The sequence shown here is derived from an EMBL/GenBank/DDBJ whole genome shotgun (WGS) entry which is preliminary data.</text>
</comment>
<keyword evidence="2" id="KW-1185">Reference proteome</keyword>
<sequence>MDYDELVARLEQSGNNTRCNDLKAWLEDAGFNLKQGKGNHFVITHPQIDGFTTGSFDCGHGTNKPVKKPYITKILNHIVKRYEEEIRNYLESKK</sequence>
<evidence type="ECO:0000313" key="1">
    <source>
        <dbReference type="EMBL" id="ODB97570.1"/>
    </source>
</evidence>
<organism evidence="1 2">
    <name type="scientific">Candidatus Thiodiazotropha endoloripes</name>
    <dbReference type="NCBI Taxonomy" id="1818881"/>
    <lineage>
        <taxon>Bacteria</taxon>
        <taxon>Pseudomonadati</taxon>
        <taxon>Pseudomonadota</taxon>
        <taxon>Gammaproteobacteria</taxon>
        <taxon>Chromatiales</taxon>
        <taxon>Sedimenticolaceae</taxon>
        <taxon>Candidatus Thiodiazotropha</taxon>
    </lineage>
</organism>
<gene>
    <name evidence="1" type="ORF">A3196_12870</name>
</gene>